<comment type="caution">
    <text evidence="8">The sequence shown here is derived from an EMBL/GenBank/DDBJ whole genome shotgun (WGS) entry which is preliminary data.</text>
</comment>
<evidence type="ECO:0000256" key="3">
    <source>
        <dbReference type="ARBA" id="ARBA00022603"/>
    </source>
</evidence>
<accession>A0A7C4W836</accession>
<dbReference type="AlphaFoldDB" id="A0A7C4W836"/>
<dbReference type="PIRSF" id="PIRSF005917">
    <property type="entry name" value="MTase_YraL"/>
    <property type="match status" value="1"/>
</dbReference>
<gene>
    <name evidence="6 8" type="primary">rsmI</name>
    <name evidence="8" type="ORF">ENS29_17290</name>
</gene>
<comment type="function">
    <text evidence="6">Catalyzes the 2'-O-methylation of the ribose of cytidine 1402 (C1402) in 16S rRNA.</text>
</comment>
<keyword evidence="4 6" id="KW-0808">Transferase</keyword>
<dbReference type="FunFam" id="3.40.1010.10:FF:000002">
    <property type="entry name" value="Ribosomal RNA small subunit methyltransferase I"/>
    <property type="match status" value="1"/>
</dbReference>
<dbReference type="GO" id="GO:0005737">
    <property type="term" value="C:cytoplasm"/>
    <property type="evidence" value="ECO:0007669"/>
    <property type="project" value="UniProtKB-SubCell"/>
</dbReference>
<evidence type="ECO:0000313" key="8">
    <source>
        <dbReference type="EMBL" id="HGU34577.1"/>
    </source>
</evidence>
<reference evidence="8" key="1">
    <citation type="journal article" date="2020" name="mSystems">
        <title>Genome- and Community-Level Interaction Insights into Carbon Utilization and Element Cycling Functions of Hydrothermarchaeota in Hydrothermal Sediment.</title>
        <authorList>
            <person name="Zhou Z."/>
            <person name="Liu Y."/>
            <person name="Xu W."/>
            <person name="Pan J."/>
            <person name="Luo Z.H."/>
            <person name="Li M."/>
        </authorList>
    </citation>
    <scope>NUCLEOTIDE SEQUENCE [LARGE SCALE GENOMIC DNA]</scope>
    <source>
        <strain evidence="8">SpSt-477</strain>
    </source>
</reference>
<dbReference type="InterPro" id="IPR035996">
    <property type="entry name" value="4pyrrol_Methylase_sf"/>
</dbReference>
<dbReference type="PANTHER" id="PTHR46111">
    <property type="entry name" value="RIBOSOMAL RNA SMALL SUBUNIT METHYLTRANSFERASE I"/>
    <property type="match status" value="1"/>
</dbReference>
<dbReference type="Gene3D" id="3.30.950.10">
    <property type="entry name" value="Methyltransferase, Cobalt-precorrin-4 Transmethylase, Domain 2"/>
    <property type="match status" value="1"/>
</dbReference>
<dbReference type="Pfam" id="PF00590">
    <property type="entry name" value="TP_methylase"/>
    <property type="match status" value="1"/>
</dbReference>
<evidence type="ECO:0000259" key="7">
    <source>
        <dbReference type="Pfam" id="PF00590"/>
    </source>
</evidence>
<dbReference type="FunFam" id="3.30.950.10:FF:000002">
    <property type="entry name" value="Ribosomal RNA small subunit methyltransferase I"/>
    <property type="match status" value="1"/>
</dbReference>
<dbReference type="CDD" id="cd11648">
    <property type="entry name" value="RsmI"/>
    <property type="match status" value="1"/>
</dbReference>
<dbReference type="SUPFAM" id="SSF53790">
    <property type="entry name" value="Tetrapyrrole methylase"/>
    <property type="match status" value="1"/>
</dbReference>
<dbReference type="PROSITE" id="PS01296">
    <property type="entry name" value="RSMI"/>
    <property type="match status" value="1"/>
</dbReference>
<evidence type="ECO:0000256" key="1">
    <source>
        <dbReference type="ARBA" id="ARBA00022490"/>
    </source>
</evidence>
<protein>
    <recommendedName>
        <fullName evidence="6">Ribosomal RNA small subunit methyltransferase I</fullName>
        <ecNumber evidence="6">2.1.1.198</ecNumber>
    </recommendedName>
    <alternativeName>
        <fullName evidence="6">16S rRNA 2'-O-ribose C1402 methyltransferase</fullName>
    </alternativeName>
    <alternativeName>
        <fullName evidence="6">rRNA (cytidine-2'-O-)-methyltransferase RsmI</fullName>
    </alternativeName>
</protein>
<dbReference type="InterPro" id="IPR008189">
    <property type="entry name" value="rRNA_ssu_MeTfrase_I"/>
</dbReference>
<dbReference type="InterPro" id="IPR018063">
    <property type="entry name" value="SAM_MeTrfase_RsmI_CS"/>
</dbReference>
<dbReference type="PANTHER" id="PTHR46111:SF1">
    <property type="entry name" value="RIBOSOMAL RNA SMALL SUBUNIT METHYLTRANSFERASE I"/>
    <property type="match status" value="1"/>
</dbReference>
<feature type="domain" description="Tetrapyrrole methylase" evidence="7">
    <location>
        <begin position="19"/>
        <end position="217"/>
    </location>
</feature>
<dbReference type="InterPro" id="IPR014777">
    <property type="entry name" value="4pyrrole_Mease_sub1"/>
</dbReference>
<name>A0A7C4W836_9BACT</name>
<keyword evidence="5 6" id="KW-0949">S-adenosyl-L-methionine</keyword>
<comment type="catalytic activity">
    <reaction evidence="6">
        <text>cytidine(1402) in 16S rRNA + S-adenosyl-L-methionine = 2'-O-methylcytidine(1402) in 16S rRNA + S-adenosyl-L-homocysteine + H(+)</text>
        <dbReference type="Rhea" id="RHEA:42924"/>
        <dbReference type="Rhea" id="RHEA-COMP:10285"/>
        <dbReference type="Rhea" id="RHEA-COMP:10286"/>
        <dbReference type="ChEBI" id="CHEBI:15378"/>
        <dbReference type="ChEBI" id="CHEBI:57856"/>
        <dbReference type="ChEBI" id="CHEBI:59789"/>
        <dbReference type="ChEBI" id="CHEBI:74495"/>
        <dbReference type="ChEBI" id="CHEBI:82748"/>
        <dbReference type="EC" id="2.1.1.198"/>
    </reaction>
</comment>
<dbReference type="Gene3D" id="3.40.1010.10">
    <property type="entry name" value="Cobalt-precorrin-4 Transmethylase, Domain 1"/>
    <property type="match status" value="1"/>
</dbReference>
<sequence>MPSKPLADSRSSTGIVPGTLYIVATPIGNLRDITLRALDVLKSVDWIAAEDTRHTGILLKTYGISARLISCHEYNENERIDELIVHLLSGRSVALVSDAGTPLVSDPGFRLVRAVVSKHLPVVPIPGPCAAIAGLSISGFPTDAFVFLGFAPKKPRERLTFLKSLEHESKTLIFYESTKRIQGFLEDMASVFGDRSAVLCRELTKRHEEVLRGTIHSIREDLQSRENLKGELTLIVAGCPLEDGTPDSREDVDTVLKELLLNQPNQKPGTLAKMVAHRCGVSRTDAYRLLQEAMRAKRSST</sequence>
<dbReference type="EC" id="2.1.1.198" evidence="6"/>
<dbReference type="InterPro" id="IPR000878">
    <property type="entry name" value="4pyrrol_Mease"/>
</dbReference>
<dbReference type="EMBL" id="DSUH01000392">
    <property type="protein sequence ID" value="HGU34577.1"/>
    <property type="molecule type" value="Genomic_DNA"/>
</dbReference>
<evidence type="ECO:0000256" key="6">
    <source>
        <dbReference type="HAMAP-Rule" id="MF_01877"/>
    </source>
</evidence>
<keyword evidence="3 6" id="KW-0489">Methyltransferase</keyword>
<dbReference type="InterPro" id="IPR014776">
    <property type="entry name" value="4pyrrole_Mease_sub2"/>
</dbReference>
<dbReference type="GO" id="GO:0070677">
    <property type="term" value="F:rRNA (cytosine-2'-O-)-methyltransferase activity"/>
    <property type="evidence" value="ECO:0007669"/>
    <property type="project" value="UniProtKB-UniRule"/>
</dbReference>
<keyword evidence="1 6" id="KW-0963">Cytoplasm</keyword>
<comment type="similarity">
    <text evidence="6">Belongs to the methyltransferase superfamily. RsmI family.</text>
</comment>
<evidence type="ECO:0000256" key="4">
    <source>
        <dbReference type="ARBA" id="ARBA00022679"/>
    </source>
</evidence>
<dbReference type="HAMAP" id="MF_01877">
    <property type="entry name" value="16SrRNA_methyltr_I"/>
    <property type="match status" value="1"/>
</dbReference>
<keyword evidence="2 6" id="KW-0698">rRNA processing</keyword>
<evidence type="ECO:0000256" key="5">
    <source>
        <dbReference type="ARBA" id="ARBA00022691"/>
    </source>
</evidence>
<proteinExistence type="inferred from homology"/>
<comment type="subcellular location">
    <subcellularLocation>
        <location evidence="6">Cytoplasm</location>
    </subcellularLocation>
</comment>
<organism evidence="8">
    <name type="scientific">Desulfatirhabdium butyrativorans</name>
    <dbReference type="NCBI Taxonomy" id="340467"/>
    <lineage>
        <taxon>Bacteria</taxon>
        <taxon>Pseudomonadati</taxon>
        <taxon>Thermodesulfobacteriota</taxon>
        <taxon>Desulfobacteria</taxon>
        <taxon>Desulfobacterales</taxon>
        <taxon>Desulfatirhabdiaceae</taxon>
        <taxon>Desulfatirhabdium</taxon>
    </lineage>
</organism>
<dbReference type="NCBIfam" id="TIGR00096">
    <property type="entry name" value="16S rRNA (cytidine(1402)-2'-O)-methyltransferase"/>
    <property type="match status" value="1"/>
</dbReference>
<evidence type="ECO:0000256" key="2">
    <source>
        <dbReference type="ARBA" id="ARBA00022552"/>
    </source>
</evidence>